<evidence type="ECO:0000313" key="4">
    <source>
        <dbReference type="Proteomes" id="UP000017805"/>
    </source>
</evidence>
<dbReference type="STRING" id="1367477.N288_07430"/>
<dbReference type="Pfam" id="PF12690">
    <property type="entry name" value="BsuPI"/>
    <property type="match status" value="1"/>
</dbReference>
<dbReference type="PATRIC" id="fig|1367477.3.peg.1407"/>
<organism evidence="3 4">
    <name type="scientific">Bacillus infantis NRRL B-14911</name>
    <dbReference type="NCBI Taxonomy" id="1367477"/>
    <lineage>
        <taxon>Bacteria</taxon>
        <taxon>Bacillati</taxon>
        <taxon>Bacillota</taxon>
        <taxon>Bacilli</taxon>
        <taxon>Bacillales</taxon>
        <taxon>Bacillaceae</taxon>
        <taxon>Bacillus</taxon>
    </lineage>
</organism>
<dbReference type="AlphaFoldDB" id="U5L9W5"/>
<keyword evidence="1" id="KW-0732">Signal</keyword>
<feature type="signal peptide" evidence="1">
    <location>
        <begin position="1"/>
        <end position="19"/>
    </location>
</feature>
<dbReference type="MEROPS" id="I22.001"/>
<keyword evidence="4" id="KW-1185">Reference proteome</keyword>
<proteinExistence type="predicted"/>
<dbReference type="KEGG" id="bif:N288_07430"/>
<dbReference type="Gene3D" id="2.60.40.2360">
    <property type="entry name" value="Intracellular proteinase inhibitor BsuPI"/>
    <property type="match status" value="1"/>
</dbReference>
<evidence type="ECO:0000313" key="3">
    <source>
        <dbReference type="EMBL" id="AGX03417.1"/>
    </source>
</evidence>
<accession>U5L9W5</accession>
<protein>
    <recommendedName>
        <fullName evidence="2">Intracellular proteinase inhibitor BsuPI domain-containing protein</fullName>
    </recommendedName>
</protein>
<dbReference type="RefSeq" id="WP_009794057.1">
    <property type="nucleotide sequence ID" value="NC_022524.1"/>
</dbReference>
<dbReference type="HOGENOM" id="CLU_1105400_0_0_9"/>
<reference evidence="3 4" key="1">
    <citation type="submission" date="2013-07" db="EMBL/GenBank/DDBJ databases">
        <title>Complete genome sequence of Bacillus infantis NRRL B-14911 that has potential to induce cardiac disease by antigenic mimicry.</title>
        <authorList>
            <person name="Massilamany C."/>
            <person name="Smith T.P.L."/>
            <person name="Loy J.D."/>
            <person name="Barletta R."/>
            <person name="Reddy J."/>
        </authorList>
    </citation>
    <scope>NUCLEOTIDE SEQUENCE [LARGE SCALE GENOMIC DNA]</scope>
    <source>
        <strain evidence="3 4">NRRL B-14911</strain>
    </source>
</reference>
<gene>
    <name evidence="3" type="ORF">N288_07430</name>
</gene>
<dbReference type="Proteomes" id="UP000017805">
    <property type="component" value="Chromosome"/>
</dbReference>
<sequence length="252" mass="27587">MLRIAAVLFMIFASLPMNGSGANAEGGPEVSLSLNPGPESAEIKVGLINSSDQAQVFEFPTSQRYDLIIRDKSGEIVYDASAGKSFLQAIQYLKLNPGEFVSWTESWDYETASGRVGEGSYSAELSIPLKRKGETHASVVLRDKAQLDVPEENPAFRKVEVSGENGVYEVRGEAAAETGRFYYTAEDGHQVLAGEAAGPSDSKFPDWSPFHFKINIPEKSLPENGTVILSLYEKDKEGRVIHTYAAVLENFR</sequence>
<dbReference type="OrthoDB" id="1357684at2"/>
<feature type="chain" id="PRO_5038696333" description="Intracellular proteinase inhibitor BsuPI domain-containing protein" evidence="1">
    <location>
        <begin position="20"/>
        <end position="252"/>
    </location>
</feature>
<name>U5L9W5_9BACI</name>
<evidence type="ECO:0000259" key="2">
    <source>
        <dbReference type="Pfam" id="PF12690"/>
    </source>
</evidence>
<dbReference type="EMBL" id="CP006643">
    <property type="protein sequence ID" value="AGX03417.1"/>
    <property type="molecule type" value="Genomic_DNA"/>
</dbReference>
<dbReference type="InterPro" id="IPR038144">
    <property type="entry name" value="IPI"/>
</dbReference>
<dbReference type="InterPro" id="IPR020481">
    <property type="entry name" value="Intracell_prot_inh_BsuPI"/>
</dbReference>
<evidence type="ECO:0000256" key="1">
    <source>
        <dbReference type="SAM" id="SignalP"/>
    </source>
</evidence>
<feature type="domain" description="Intracellular proteinase inhibitor BsuPI" evidence="2">
    <location>
        <begin position="29"/>
        <end position="127"/>
    </location>
</feature>